<keyword evidence="1" id="KW-1133">Transmembrane helix</keyword>
<feature type="transmembrane region" description="Helical" evidence="1">
    <location>
        <begin position="28"/>
        <end position="49"/>
    </location>
</feature>
<keyword evidence="3" id="KW-1185">Reference proteome</keyword>
<feature type="transmembrane region" description="Helical" evidence="1">
    <location>
        <begin position="111"/>
        <end position="128"/>
    </location>
</feature>
<dbReference type="RefSeq" id="WP_020336046.1">
    <property type="nucleotide sequence ID" value="NZ_ATFJ01000039.1"/>
</dbReference>
<feature type="transmembrane region" description="Helical" evidence="1">
    <location>
        <begin position="61"/>
        <end position="83"/>
    </location>
</feature>
<proteinExistence type="predicted"/>
<protein>
    <submittedName>
        <fullName evidence="2">Uncharacterized protein</fullName>
    </submittedName>
</protein>
<sequence>MLLILFIGLTLYCFLVVASVSEWLAISLSGVLTVLISLFIIVPSFKLSFLRTLQQLACSRLVLTGISAFVITTFFYGQLTLLVELNQPLLKGLHRPDFPDYWAAARAYDTFFVWVGLFLVLTILLEEWRVLFSRPPTFNWYYLQGVSVTLAFAVVACGEYLGLTTQAWLSAVVSYVVIVLFHIGGFRFEHKQPKRNKRWLV</sequence>
<feature type="transmembrane region" description="Helical" evidence="1">
    <location>
        <begin position="140"/>
        <end position="161"/>
    </location>
</feature>
<dbReference type="GeneID" id="70915448"/>
<evidence type="ECO:0000313" key="3">
    <source>
        <dbReference type="Proteomes" id="UP000092741"/>
    </source>
</evidence>
<dbReference type="AlphaFoldDB" id="A0AAN0Y5C3"/>
<keyword evidence="1" id="KW-0812">Transmembrane</keyword>
<evidence type="ECO:0000313" key="2">
    <source>
        <dbReference type="EMBL" id="ANQ14473.1"/>
    </source>
</evidence>
<keyword evidence="1" id="KW-0472">Membrane</keyword>
<dbReference type="KEGG" id="vna:PN96_21640"/>
<dbReference type="Proteomes" id="UP000092741">
    <property type="component" value="Chromosome 2"/>
</dbReference>
<gene>
    <name evidence="2" type="ORF">BA890_17135</name>
</gene>
<reference evidence="2 3" key="1">
    <citation type="submission" date="2016-07" db="EMBL/GenBank/DDBJ databases">
        <title>Developing Vibrio natriegens as a novel, fast-growing host for biotechnology.</title>
        <authorList>
            <person name="Weinstock M.T."/>
            <person name="Hesek E.D."/>
            <person name="Wilson C.M."/>
            <person name="Gibson D.G."/>
        </authorList>
    </citation>
    <scope>NUCLEOTIDE SEQUENCE [LARGE SCALE GENOMIC DNA]</scope>
    <source>
        <strain evidence="2 3">ATCC 14048</strain>
    </source>
</reference>
<organism evidence="2 3">
    <name type="scientific">Vibrio natriegens NBRC 15636 = ATCC 14048 = DSM 759</name>
    <dbReference type="NCBI Taxonomy" id="1219067"/>
    <lineage>
        <taxon>Bacteria</taxon>
        <taxon>Pseudomonadati</taxon>
        <taxon>Pseudomonadota</taxon>
        <taxon>Gammaproteobacteria</taxon>
        <taxon>Vibrionales</taxon>
        <taxon>Vibrionaceae</taxon>
        <taxon>Vibrio</taxon>
    </lineage>
</organism>
<accession>A0AAN0Y5C3</accession>
<name>A0AAN0Y5C3_VIBNA</name>
<feature type="transmembrane region" description="Helical" evidence="1">
    <location>
        <begin position="167"/>
        <end position="188"/>
    </location>
</feature>
<evidence type="ECO:0000256" key="1">
    <source>
        <dbReference type="SAM" id="Phobius"/>
    </source>
</evidence>
<dbReference type="EMBL" id="CP016346">
    <property type="protein sequence ID" value="ANQ14473.1"/>
    <property type="molecule type" value="Genomic_DNA"/>
</dbReference>